<proteinExistence type="predicted"/>
<dbReference type="EMBL" id="LGUT01003685">
    <property type="protein sequence ID" value="KOG83613.1"/>
    <property type="molecule type" value="Genomic_DNA"/>
</dbReference>
<evidence type="ECO:0000256" key="1">
    <source>
        <dbReference type="ARBA" id="ARBA00022679"/>
    </source>
</evidence>
<dbReference type="InterPro" id="IPR016039">
    <property type="entry name" value="Thiolase-like"/>
</dbReference>
<sequence length="108" mass="11539">PAGATEAATSAGTGDDPIAIVGMACRFPGGVSSPDELWDLVAEGRDVIGPFPTDRGWNLDGLYHPDPDHPGTTYTREGGFLHDADQFDPEFFGISPREAITIDPQQRL</sequence>
<dbReference type="SUPFAM" id="SSF53901">
    <property type="entry name" value="Thiolase-like"/>
    <property type="match status" value="1"/>
</dbReference>
<name>A0ABR5IV58_9ACTN</name>
<dbReference type="Proteomes" id="UP000037020">
    <property type="component" value="Unassembled WGS sequence"/>
</dbReference>
<protein>
    <recommendedName>
        <fullName evidence="3">Ketosynthase family 3 (KS3) domain-containing protein</fullName>
    </recommendedName>
</protein>
<keyword evidence="2" id="KW-0511">Multifunctional enzyme</keyword>
<dbReference type="InterPro" id="IPR050091">
    <property type="entry name" value="PKS_NRPS_Biosynth_Enz"/>
</dbReference>
<organism evidence="4 5">
    <name type="scientific">Streptomyces varsoviensis</name>
    <dbReference type="NCBI Taxonomy" id="67373"/>
    <lineage>
        <taxon>Bacteria</taxon>
        <taxon>Bacillati</taxon>
        <taxon>Actinomycetota</taxon>
        <taxon>Actinomycetes</taxon>
        <taxon>Kitasatosporales</taxon>
        <taxon>Streptomycetaceae</taxon>
        <taxon>Streptomyces</taxon>
    </lineage>
</organism>
<dbReference type="Gene3D" id="3.40.47.10">
    <property type="match status" value="1"/>
</dbReference>
<feature type="non-terminal residue" evidence="4">
    <location>
        <position position="108"/>
    </location>
</feature>
<evidence type="ECO:0000259" key="3">
    <source>
        <dbReference type="PROSITE" id="PS52004"/>
    </source>
</evidence>
<comment type="caution">
    <text evidence="4">The sequence shown here is derived from an EMBL/GenBank/DDBJ whole genome shotgun (WGS) entry which is preliminary data.</text>
</comment>
<feature type="domain" description="Ketosynthase family 3 (KS3)" evidence="3">
    <location>
        <begin position="15"/>
        <end position="108"/>
    </location>
</feature>
<evidence type="ECO:0000256" key="2">
    <source>
        <dbReference type="ARBA" id="ARBA00023268"/>
    </source>
</evidence>
<dbReference type="Pfam" id="PF00109">
    <property type="entry name" value="ketoacyl-synt"/>
    <property type="match status" value="1"/>
</dbReference>
<dbReference type="PANTHER" id="PTHR43775">
    <property type="entry name" value="FATTY ACID SYNTHASE"/>
    <property type="match status" value="1"/>
</dbReference>
<dbReference type="InterPro" id="IPR020841">
    <property type="entry name" value="PKS_Beta-ketoAc_synthase_dom"/>
</dbReference>
<reference evidence="4 5" key="1">
    <citation type="submission" date="2015-07" db="EMBL/GenBank/DDBJ databases">
        <authorList>
            <person name="Ju K.-S."/>
            <person name="Doroghazi J.R."/>
            <person name="Metcalf W.W."/>
        </authorList>
    </citation>
    <scope>NUCLEOTIDE SEQUENCE [LARGE SCALE GENOMIC DNA]</scope>
    <source>
        <strain evidence="4 5">NRRL B-3589</strain>
    </source>
</reference>
<keyword evidence="1" id="KW-0808">Transferase</keyword>
<evidence type="ECO:0000313" key="5">
    <source>
        <dbReference type="Proteomes" id="UP000037020"/>
    </source>
</evidence>
<evidence type="ECO:0000313" key="4">
    <source>
        <dbReference type="EMBL" id="KOG83613.1"/>
    </source>
</evidence>
<dbReference type="PROSITE" id="PS52004">
    <property type="entry name" value="KS3_2"/>
    <property type="match status" value="1"/>
</dbReference>
<accession>A0ABR5IV58</accession>
<gene>
    <name evidence="4" type="ORF">ADK38_38920</name>
</gene>
<feature type="non-terminal residue" evidence="4">
    <location>
        <position position="1"/>
    </location>
</feature>
<dbReference type="PANTHER" id="PTHR43775:SF51">
    <property type="entry name" value="INACTIVE PHENOLPHTHIOCEROL SYNTHESIS POLYKETIDE SYNTHASE TYPE I PKS1-RELATED"/>
    <property type="match status" value="1"/>
</dbReference>
<keyword evidence="5" id="KW-1185">Reference proteome</keyword>
<dbReference type="InterPro" id="IPR014030">
    <property type="entry name" value="Ketoacyl_synth_N"/>
</dbReference>